<evidence type="ECO:0000313" key="2">
    <source>
        <dbReference type="Proteomes" id="UP000738517"/>
    </source>
</evidence>
<evidence type="ECO:0000313" key="1">
    <source>
        <dbReference type="EMBL" id="NBI51977.1"/>
    </source>
</evidence>
<accession>A0ABW9YEB5</accession>
<dbReference type="RefSeq" id="WP_160649040.1">
    <property type="nucleotide sequence ID" value="NZ_RSEJ01000004.1"/>
</dbReference>
<sequence length="157" mass="18500">MNQLSIWLAGIKTWYHPQQQSDIDILVNAVSHAPEEIFGPIESELHSEALAYWLDACTRLSYYYQDSQEIDKAFSYLQFAYAKLQDMACRPELDSDMKRWCLKKLDRMIVATMEFCQRQPETKWQQESTQLIELHVMFMEGQNNINLAYSDNHPVLK</sequence>
<comment type="caution">
    <text evidence="1">The sequence shown here is derived from an EMBL/GenBank/DDBJ whole genome shotgun (WGS) entry which is preliminary data.</text>
</comment>
<dbReference type="EMBL" id="RSEJ01000004">
    <property type="protein sequence ID" value="NBI51977.1"/>
    <property type="molecule type" value="Genomic_DNA"/>
</dbReference>
<protein>
    <recommendedName>
        <fullName evidence="3">Transcriptional regulator</fullName>
    </recommendedName>
</protein>
<organism evidence="1 2">
    <name type="scientific">Photobacterium alginatilyticum</name>
    <dbReference type="NCBI Taxonomy" id="1775171"/>
    <lineage>
        <taxon>Bacteria</taxon>
        <taxon>Pseudomonadati</taxon>
        <taxon>Pseudomonadota</taxon>
        <taxon>Gammaproteobacteria</taxon>
        <taxon>Vibrionales</taxon>
        <taxon>Vibrionaceae</taxon>
        <taxon>Photobacterium</taxon>
    </lineage>
</organism>
<evidence type="ECO:0008006" key="3">
    <source>
        <dbReference type="Google" id="ProtNLM"/>
    </source>
</evidence>
<reference evidence="1 2" key="1">
    <citation type="journal article" date="2017" name="Int. J. Syst. Evol. Microbiol.">
        <title>Photobacterium alginatilyticum sp. nov., a marine bacterium isolated from bottom seawater.</title>
        <authorList>
            <person name="Wang X."/>
            <person name="Wang Y."/>
            <person name="Yang X."/>
            <person name="Sun H."/>
            <person name="Li B."/>
            <person name="Zhang X.H."/>
        </authorList>
    </citation>
    <scope>NUCLEOTIDE SEQUENCE [LARGE SCALE GENOMIC DNA]</scope>
    <source>
        <strain evidence="1 2">P03D4</strain>
    </source>
</reference>
<gene>
    <name evidence="1" type="ORF">EIZ48_05250</name>
</gene>
<keyword evidence="2" id="KW-1185">Reference proteome</keyword>
<name>A0ABW9YEB5_9GAMM</name>
<dbReference type="Proteomes" id="UP000738517">
    <property type="component" value="Unassembled WGS sequence"/>
</dbReference>
<proteinExistence type="predicted"/>